<gene>
    <name evidence="1" type="ORF">S01H4_46247</name>
</gene>
<reference evidence="1" key="1">
    <citation type="journal article" date="2014" name="Front. Microbiol.">
        <title>High frequency of phylogenetically diverse reductive dehalogenase-homologous genes in deep subseafloor sedimentary metagenomes.</title>
        <authorList>
            <person name="Kawai M."/>
            <person name="Futagami T."/>
            <person name="Toyoda A."/>
            <person name="Takaki Y."/>
            <person name="Nishi S."/>
            <person name="Hori S."/>
            <person name="Arai W."/>
            <person name="Tsubouchi T."/>
            <person name="Morono Y."/>
            <person name="Uchiyama I."/>
            <person name="Ito T."/>
            <person name="Fujiyama A."/>
            <person name="Inagaki F."/>
            <person name="Takami H."/>
        </authorList>
    </citation>
    <scope>NUCLEOTIDE SEQUENCE</scope>
    <source>
        <strain evidence="1">Expedition CK06-06</strain>
    </source>
</reference>
<dbReference type="AlphaFoldDB" id="X1C2H2"/>
<dbReference type="EMBL" id="BART01025825">
    <property type="protein sequence ID" value="GAG90628.1"/>
    <property type="molecule type" value="Genomic_DNA"/>
</dbReference>
<evidence type="ECO:0000313" key="1">
    <source>
        <dbReference type="EMBL" id="GAG90628.1"/>
    </source>
</evidence>
<proteinExistence type="predicted"/>
<name>X1C2H2_9ZZZZ</name>
<comment type="caution">
    <text evidence="1">The sequence shown here is derived from an EMBL/GenBank/DDBJ whole genome shotgun (WGS) entry which is preliminary data.</text>
</comment>
<sequence>RVTEANIGIEEANVEIEEADKAEAVGAIRNLIGLGVISKDDIPDELKSLV</sequence>
<accession>X1C2H2</accession>
<feature type="non-terminal residue" evidence="1">
    <location>
        <position position="1"/>
    </location>
</feature>
<organism evidence="1">
    <name type="scientific">marine sediment metagenome</name>
    <dbReference type="NCBI Taxonomy" id="412755"/>
    <lineage>
        <taxon>unclassified sequences</taxon>
        <taxon>metagenomes</taxon>
        <taxon>ecological metagenomes</taxon>
    </lineage>
</organism>
<protein>
    <submittedName>
        <fullName evidence="1">Uncharacterized protein</fullName>
    </submittedName>
</protein>